<dbReference type="SUPFAM" id="SSF50249">
    <property type="entry name" value="Nucleic acid-binding proteins"/>
    <property type="match status" value="1"/>
</dbReference>
<dbReference type="Pfam" id="PF07541">
    <property type="entry name" value="EIF_2_alpha"/>
    <property type="match status" value="1"/>
</dbReference>
<dbReference type="SUPFAM" id="SSF110993">
    <property type="entry name" value="eIF-2-alpha, C-terminal domain"/>
    <property type="match status" value="1"/>
</dbReference>
<dbReference type="GO" id="GO:0003743">
    <property type="term" value="F:translation initiation factor activity"/>
    <property type="evidence" value="ECO:0007669"/>
    <property type="project" value="UniProtKB-KW"/>
</dbReference>
<dbReference type="PROSITE" id="PS50126">
    <property type="entry name" value="S1"/>
    <property type="match status" value="1"/>
</dbReference>
<reference evidence="5" key="1">
    <citation type="submission" date="2013-08" db="EMBL/GenBank/DDBJ databases">
        <authorList>
            <person name="Mendez C."/>
            <person name="Richter M."/>
            <person name="Ferrer M."/>
            <person name="Sanchez J."/>
        </authorList>
    </citation>
    <scope>NUCLEOTIDE SEQUENCE</scope>
</reference>
<name>T0ZB58_9ZZZZ</name>
<dbReference type="Gene3D" id="2.40.50.140">
    <property type="entry name" value="Nucleic acid-binding proteins"/>
    <property type="match status" value="1"/>
</dbReference>
<dbReference type="PANTHER" id="PTHR10602:SF0">
    <property type="entry name" value="EUKARYOTIC TRANSLATION INITIATION FACTOR 2 SUBUNIT 1"/>
    <property type="match status" value="1"/>
</dbReference>
<comment type="caution">
    <text evidence="5">The sequence shown here is derived from an EMBL/GenBank/DDBJ whole genome shotgun (WGS) entry which is preliminary data.</text>
</comment>
<keyword evidence="3" id="KW-0648">Protein biosynthesis</keyword>
<dbReference type="InterPro" id="IPR012340">
    <property type="entry name" value="NA-bd_OB-fold"/>
</dbReference>
<feature type="domain" description="S1 motif" evidence="4">
    <location>
        <begin position="10"/>
        <end position="81"/>
    </location>
</feature>
<dbReference type="GO" id="GO:0003723">
    <property type="term" value="F:RNA binding"/>
    <property type="evidence" value="ECO:0007669"/>
    <property type="project" value="InterPro"/>
</dbReference>
<dbReference type="Gene3D" id="3.30.70.1130">
    <property type="entry name" value="EIF_2_alpha"/>
    <property type="match status" value="1"/>
</dbReference>
<keyword evidence="2 5" id="KW-0396">Initiation factor</keyword>
<dbReference type="AlphaFoldDB" id="T0ZB58"/>
<dbReference type="InterPro" id="IPR044126">
    <property type="entry name" value="S1_IF2_alpha"/>
</dbReference>
<dbReference type="CDD" id="cd04452">
    <property type="entry name" value="S1_IF2_alpha"/>
    <property type="match status" value="1"/>
</dbReference>
<proteinExistence type="inferred from homology"/>
<evidence type="ECO:0000259" key="4">
    <source>
        <dbReference type="PROSITE" id="PS50126"/>
    </source>
</evidence>
<dbReference type="InterPro" id="IPR011488">
    <property type="entry name" value="TIF_2_asu"/>
</dbReference>
<dbReference type="GO" id="GO:0043022">
    <property type="term" value="F:ribosome binding"/>
    <property type="evidence" value="ECO:0007669"/>
    <property type="project" value="TreeGrafter"/>
</dbReference>
<dbReference type="SMART" id="SM00316">
    <property type="entry name" value="S1"/>
    <property type="match status" value="1"/>
</dbReference>
<accession>T0ZB58</accession>
<evidence type="ECO:0000256" key="1">
    <source>
        <dbReference type="ARBA" id="ARBA00007223"/>
    </source>
</evidence>
<dbReference type="InterPro" id="IPR024055">
    <property type="entry name" value="TIF2_asu_C"/>
</dbReference>
<dbReference type="PANTHER" id="PTHR10602">
    <property type="entry name" value="EUKARYOTIC TRANSLATION INITIATION FACTOR 2 SUBUNIT 1"/>
    <property type="match status" value="1"/>
</dbReference>
<gene>
    <name evidence="5" type="ORF">B2A_10379</name>
</gene>
<comment type="similarity">
    <text evidence="1">Belongs to the eIF-2-alpha family.</text>
</comment>
<dbReference type="InterPro" id="IPR003029">
    <property type="entry name" value="S1_domain"/>
</dbReference>
<protein>
    <submittedName>
        <fullName evidence="5">Translation initiation factor IF-2 subunit alpha</fullName>
    </submittedName>
</protein>
<dbReference type="Pfam" id="PF00575">
    <property type="entry name" value="S1"/>
    <property type="match status" value="1"/>
</dbReference>
<reference evidence="5" key="2">
    <citation type="journal article" date="2014" name="ISME J.">
        <title>Microbial stratification in low pH oxic and suboxic macroscopic growths along an acid mine drainage.</title>
        <authorList>
            <person name="Mendez-Garcia C."/>
            <person name="Mesa V."/>
            <person name="Sprenger R.R."/>
            <person name="Richter M."/>
            <person name="Diez M.S."/>
            <person name="Solano J."/>
            <person name="Bargiela R."/>
            <person name="Golyshina O.V."/>
            <person name="Manteca A."/>
            <person name="Ramos J.L."/>
            <person name="Gallego J.R."/>
            <person name="Llorente I."/>
            <person name="Martins Dos Santos V.A."/>
            <person name="Jensen O.N."/>
            <person name="Pelaez A.I."/>
            <person name="Sanchez J."/>
            <person name="Ferrer M."/>
        </authorList>
    </citation>
    <scope>NUCLEOTIDE SEQUENCE</scope>
</reference>
<evidence type="ECO:0000256" key="3">
    <source>
        <dbReference type="ARBA" id="ARBA00022917"/>
    </source>
</evidence>
<evidence type="ECO:0000313" key="5">
    <source>
        <dbReference type="EMBL" id="EQD42303.1"/>
    </source>
</evidence>
<sequence>MEYKQYPPPNSLALAKIEKIMQFGAYCKLLEYNNTDAYLPIREVSSGWIKNIHEFIHEGQTVVCKIIYIDREKGTIDISLKKVTSKESKDKMGAFNLDNRLKALCQRALKEVKLPVPQRAEINDYIISQFKTYTNFVKALGEESGSQAESEEIKVPKRFKEAVLRIIEASRQNKRYIVAYDLSMSTQDTMHGIDNIKDVLRNINNADVKIDYVSAPKYKLVAEGTDYIDAEEKIKQAVNIIKDKLKSGNFNIEKEKLKKEKEDIMDRL</sequence>
<organism evidence="5">
    <name type="scientific">mine drainage metagenome</name>
    <dbReference type="NCBI Taxonomy" id="410659"/>
    <lineage>
        <taxon>unclassified sequences</taxon>
        <taxon>metagenomes</taxon>
        <taxon>ecological metagenomes</taxon>
    </lineage>
</organism>
<dbReference type="EMBL" id="AUZZ01007490">
    <property type="protein sequence ID" value="EQD42303.1"/>
    <property type="molecule type" value="Genomic_DNA"/>
</dbReference>
<evidence type="ECO:0000256" key="2">
    <source>
        <dbReference type="ARBA" id="ARBA00022540"/>
    </source>
</evidence>